<dbReference type="EMBL" id="JAWMWG010000001">
    <property type="protein sequence ID" value="MEJ6347981.1"/>
    <property type="molecule type" value="Genomic_DNA"/>
</dbReference>
<reference evidence="6 7" key="1">
    <citation type="submission" date="2023-10" db="EMBL/GenBank/DDBJ databases">
        <title>Holzapfeliella saturejae sp. nov. isolated from Satureja montana flowers.</title>
        <authorList>
            <person name="Alcantara C."/>
            <person name="Zuniga M."/>
            <person name="Landete J.M."/>
            <person name="Monedero V."/>
        </authorList>
    </citation>
    <scope>NUCLEOTIDE SEQUENCE [LARGE SCALE GENOMIC DNA]</scope>
    <source>
        <strain evidence="6 7">He02</strain>
    </source>
</reference>
<gene>
    <name evidence="6" type="ORF">R4Y45_01900</name>
</gene>
<evidence type="ECO:0000313" key="6">
    <source>
        <dbReference type="EMBL" id="MEJ6347981.1"/>
    </source>
</evidence>
<dbReference type="Gene3D" id="1.10.10.10">
    <property type="entry name" value="Winged helix-like DNA-binding domain superfamily/Winged helix DNA-binding domain"/>
    <property type="match status" value="1"/>
</dbReference>
<proteinExistence type="predicted"/>
<protein>
    <submittedName>
        <fullName evidence="6">MarR family transcriptional regulator</fullName>
    </submittedName>
</protein>
<dbReference type="RefSeq" id="WP_339968721.1">
    <property type="nucleotide sequence ID" value="NZ_JAWMWG010000001.1"/>
</dbReference>
<evidence type="ECO:0000256" key="1">
    <source>
        <dbReference type="ARBA" id="ARBA00023015"/>
    </source>
</evidence>
<feature type="domain" description="HTH marR-type" evidence="5">
    <location>
        <begin position="6"/>
        <end position="150"/>
    </location>
</feature>
<evidence type="ECO:0000256" key="3">
    <source>
        <dbReference type="ARBA" id="ARBA00023163"/>
    </source>
</evidence>
<evidence type="ECO:0000256" key="2">
    <source>
        <dbReference type="ARBA" id="ARBA00023125"/>
    </source>
</evidence>
<keyword evidence="7" id="KW-1185">Reference proteome</keyword>
<dbReference type="SMART" id="SM00347">
    <property type="entry name" value="HTH_MARR"/>
    <property type="match status" value="1"/>
</dbReference>
<sequence>MEKEMKSEFTQTLGFKIKILNTLFEKYLNHKVSAVVPDLTHTQLSVLMHIYYADNQNILQRELEEVMYLSHPTIRGIVKRLNKLSYIECKKISSDKRQTVLELTSKGKSLIKNNNEDLTRALKYTEFVLDKNMTSSQKEELMNQMDNLIENFIKSKEE</sequence>
<dbReference type="InterPro" id="IPR000835">
    <property type="entry name" value="HTH_MarR-typ"/>
</dbReference>
<organism evidence="6 7">
    <name type="scientific">Holzapfeliella saturejae</name>
    <dbReference type="NCBI Taxonomy" id="3082953"/>
    <lineage>
        <taxon>Bacteria</taxon>
        <taxon>Bacillati</taxon>
        <taxon>Bacillota</taxon>
        <taxon>Bacilli</taxon>
        <taxon>Lactobacillales</taxon>
        <taxon>Lactobacillaceae</taxon>
        <taxon>Holzapfeliella</taxon>
    </lineage>
</organism>
<dbReference type="SUPFAM" id="SSF46785">
    <property type="entry name" value="Winged helix' DNA-binding domain"/>
    <property type="match status" value="1"/>
</dbReference>
<dbReference type="PROSITE" id="PS50995">
    <property type="entry name" value="HTH_MARR_2"/>
    <property type="match status" value="1"/>
</dbReference>
<comment type="caution">
    <text evidence="6">The sequence shown here is derived from an EMBL/GenBank/DDBJ whole genome shotgun (WGS) entry which is preliminary data.</text>
</comment>
<dbReference type="PANTHER" id="PTHR42756">
    <property type="entry name" value="TRANSCRIPTIONAL REGULATOR, MARR"/>
    <property type="match status" value="1"/>
</dbReference>
<feature type="coiled-coil region" evidence="4">
    <location>
        <begin position="131"/>
        <end position="158"/>
    </location>
</feature>
<dbReference type="InterPro" id="IPR036388">
    <property type="entry name" value="WH-like_DNA-bd_sf"/>
</dbReference>
<dbReference type="InterPro" id="IPR036390">
    <property type="entry name" value="WH_DNA-bd_sf"/>
</dbReference>
<evidence type="ECO:0000313" key="7">
    <source>
        <dbReference type="Proteomes" id="UP001377804"/>
    </source>
</evidence>
<accession>A0ABU8SF24</accession>
<evidence type="ECO:0000256" key="4">
    <source>
        <dbReference type="SAM" id="Coils"/>
    </source>
</evidence>
<dbReference type="PANTHER" id="PTHR42756:SF1">
    <property type="entry name" value="TRANSCRIPTIONAL REPRESSOR OF EMRAB OPERON"/>
    <property type="match status" value="1"/>
</dbReference>
<keyword evidence="4" id="KW-0175">Coiled coil</keyword>
<name>A0ABU8SF24_9LACO</name>
<keyword evidence="3" id="KW-0804">Transcription</keyword>
<dbReference type="Pfam" id="PF12802">
    <property type="entry name" value="MarR_2"/>
    <property type="match status" value="1"/>
</dbReference>
<evidence type="ECO:0000259" key="5">
    <source>
        <dbReference type="PROSITE" id="PS50995"/>
    </source>
</evidence>
<keyword evidence="2" id="KW-0238">DNA-binding</keyword>
<dbReference type="Proteomes" id="UP001377804">
    <property type="component" value="Unassembled WGS sequence"/>
</dbReference>
<keyword evidence="1" id="KW-0805">Transcription regulation</keyword>